<accession>A0A1R1SSI9</accession>
<protein>
    <submittedName>
        <fullName evidence="1">Uncharacterized protein</fullName>
    </submittedName>
</protein>
<dbReference type="EMBL" id="ASQP01000027">
    <property type="protein sequence ID" value="OMI41254.1"/>
    <property type="molecule type" value="Genomic_DNA"/>
</dbReference>
<dbReference type="RefSeq" id="WP_065965838.1">
    <property type="nucleotide sequence ID" value="NZ_ASQP01000027.1"/>
</dbReference>
<organism evidence="1 2">
    <name type="scientific">Streptomyces sparsogenes DSM 40356</name>
    <dbReference type="NCBI Taxonomy" id="1331668"/>
    <lineage>
        <taxon>Bacteria</taxon>
        <taxon>Bacillati</taxon>
        <taxon>Actinomycetota</taxon>
        <taxon>Actinomycetes</taxon>
        <taxon>Kitasatosporales</taxon>
        <taxon>Streptomycetaceae</taxon>
        <taxon>Streptomyces</taxon>
    </lineage>
</organism>
<proteinExistence type="predicted"/>
<name>A0A1R1SSI9_9ACTN</name>
<dbReference type="STRING" id="67365.GCA_001704635_00939"/>
<comment type="caution">
    <text evidence="1">The sequence shown here is derived from an EMBL/GenBank/DDBJ whole genome shotgun (WGS) entry which is preliminary data.</text>
</comment>
<sequence length="237" mass="25598">MIDIILPELPERELALVSEEFSRPSGHVPPRSAAAPALTGRVALGGPLSVPVTAELVGRVPELKAYVESEANKADRADSAAYHLVHFSVNCTEETGNPQLQTVNLDLTLSADAAGNRRAAFQPVAWSMTPLQLSGELPDTGPAHLGPRLGFVGRHRPAPGTRICLEARRELRSDPGWEIRRTPTARIRGTYRLAMVVRAPRATVSRAAVEVGATVREGHVLRRFRAELPEPLLLAAV</sequence>
<reference evidence="1 2" key="1">
    <citation type="submission" date="2013-05" db="EMBL/GenBank/DDBJ databases">
        <title>Genome sequence of Streptomyces sparsogenes DSM 40356.</title>
        <authorList>
            <person name="Coyne S."/>
            <person name="Seebeck F.P."/>
        </authorList>
    </citation>
    <scope>NUCLEOTIDE SEQUENCE [LARGE SCALE GENOMIC DNA]</scope>
    <source>
        <strain evidence="1 2">DSM 40356</strain>
    </source>
</reference>
<dbReference type="GeneID" id="96746078"/>
<gene>
    <name evidence="1" type="ORF">SPAR_01771</name>
</gene>
<keyword evidence="2" id="KW-1185">Reference proteome</keyword>
<dbReference type="AlphaFoldDB" id="A0A1R1SSI9"/>
<evidence type="ECO:0000313" key="2">
    <source>
        <dbReference type="Proteomes" id="UP000186168"/>
    </source>
</evidence>
<dbReference type="Proteomes" id="UP000186168">
    <property type="component" value="Unassembled WGS sequence"/>
</dbReference>
<evidence type="ECO:0000313" key="1">
    <source>
        <dbReference type="EMBL" id="OMI41254.1"/>
    </source>
</evidence>